<evidence type="ECO:0000259" key="8">
    <source>
        <dbReference type="PROSITE" id="PS51745"/>
    </source>
</evidence>
<proteinExistence type="inferred from homology"/>
<evidence type="ECO:0000256" key="4">
    <source>
        <dbReference type="ARBA" id="ARBA00023242"/>
    </source>
</evidence>
<dbReference type="SUPFAM" id="SSF54277">
    <property type="entry name" value="CAD &amp; PB1 domains"/>
    <property type="match status" value="1"/>
</dbReference>
<dbReference type="Proteomes" id="UP000734854">
    <property type="component" value="Unassembled WGS sequence"/>
</dbReference>
<evidence type="ECO:0000256" key="7">
    <source>
        <dbReference type="SAM" id="MobiDB-lite"/>
    </source>
</evidence>
<accession>A0A8J5LYE1</accession>
<keyword evidence="6" id="KW-0678">Repressor</keyword>
<evidence type="ECO:0000256" key="5">
    <source>
        <dbReference type="ARBA" id="ARBA00023294"/>
    </source>
</evidence>
<feature type="compositionally biased region" description="Basic and acidic residues" evidence="7">
    <location>
        <begin position="128"/>
        <end position="146"/>
    </location>
</feature>
<keyword evidence="10" id="KW-1185">Reference proteome</keyword>
<keyword evidence="5 6" id="KW-0927">Auxin signaling pathway</keyword>
<evidence type="ECO:0000256" key="2">
    <source>
        <dbReference type="ARBA" id="ARBA00023015"/>
    </source>
</evidence>
<dbReference type="PROSITE" id="PS51745">
    <property type="entry name" value="PB1"/>
    <property type="match status" value="1"/>
</dbReference>
<gene>
    <name evidence="9" type="ORF">ZIOFF_009566</name>
</gene>
<dbReference type="PANTHER" id="PTHR31384">
    <property type="entry name" value="AUXIN RESPONSE FACTOR 4-RELATED"/>
    <property type="match status" value="1"/>
</dbReference>
<dbReference type="Gene3D" id="3.10.20.90">
    <property type="entry name" value="Phosphatidylinositol 3-kinase Catalytic Subunit, Chain A, domain 1"/>
    <property type="match status" value="1"/>
</dbReference>
<evidence type="ECO:0000313" key="9">
    <source>
        <dbReference type="EMBL" id="KAG6527464.1"/>
    </source>
</evidence>
<dbReference type="EMBL" id="JACMSC010000003">
    <property type="protein sequence ID" value="KAG6527464.1"/>
    <property type="molecule type" value="Genomic_DNA"/>
</dbReference>
<comment type="subunit">
    <text evidence="6">Homodimers and heterodimers.</text>
</comment>
<dbReference type="Pfam" id="PF02309">
    <property type="entry name" value="AUX_IAA"/>
    <property type="match status" value="1"/>
</dbReference>
<protein>
    <recommendedName>
        <fullName evidence="6">Auxin-responsive protein</fullName>
    </recommendedName>
</protein>
<name>A0A8J5LYE1_ZINOF</name>
<organism evidence="9 10">
    <name type="scientific">Zingiber officinale</name>
    <name type="common">Ginger</name>
    <name type="synonym">Amomum zingiber</name>
    <dbReference type="NCBI Taxonomy" id="94328"/>
    <lineage>
        <taxon>Eukaryota</taxon>
        <taxon>Viridiplantae</taxon>
        <taxon>Streptophyta</taxon>
        <taxon>Embryophyta</taxon>
        <taxon>Tracheophyta</taxon>
        <taxon>Spermatophyta</taxon>
        <taxon>Magnoliopsida</taxon>
        <taxon>Liliopsida</taxon>
        <taxon>Zingiberales</taxon>
        <taxon>Zingiberaceae</taxon>
        <taxon>Zingiber</taxon>
    </lineage>
</organism>
<dbReference type="InterPro" id="IPR044835">
    <property type="entry name" value="ARF_plant"/>
</dbReference>
<dbReference type="InterPro" id="IPR053793">
    <property type="entry name" value="PB1-like"/>
</dbReference>
<comment type="similarity">
    <text evidence="6">Belongs to the Aux/IAA family.</text>
</comment>
<reference evidence="9 10" key="1">
    <citation type="submission" date="2020-08" db="EMBL/GenBank/DDBJ databases">
        <title>Plant Genome Project.</title>
        <authorList>
            <person name="Zhang R.-G."/>
        </authorList>
    </citation>
    <scope>NUCLEOTIDE SEQUENCE [LARGE SCALE GENOMIC DNA]</scope>
    <source>
        <tissue evidence="9">Rhizome</tissue>
    </source>
</reference>
<comment type="subcellular location">
    <subcellularLocation>
        <location evidence="1 6">Nucleus</location>
    </subcellularLocation>
</comment>
<dbReference type="GO" id="GO:0003677">
    <property type="term" value="F:DNA binding"/>
    <property type="evidence" value="ECO:0007669"/>
    <property type="project" value="InterPro"/>
</dbReference>
<comment type="function">
    <text evidence="6">Aux/IAA proteins are short-lived transcriptional factors that function as repressors of early auxin response genes at low auxin concentrations.</text>
</comment>
<dbReference type="GO" id="GO:0009734">
    <property type="term" value="P:auxin-activated signaling pathway"/>
    <property type="evidence" value="ECO:0007669"/>
    <property type="project" value="UniProtKB-UniRule"/>
</dbReference>
<dbReference type="GO" id="GO:0006355">
    <property type="term" value="P:regulation of DNA-templated transcription"/>
    <property type="evidence" value="ECO:0007669"/>
    <property type="project" value="InterPro"/>
</dbReference>
<feature type="domain" description="PB1" evidence="8">
    <location>
        <begin position="32"/>
        <end position="116"/>
    </location>
</feature>
<evidence type="ECO:0000256" key="1">
    <source>
        <dbReference type="ARBA" id="ARBA00004123"/>
    </source>
</evidence>
<dbReference type="AlphaFoldDB" id="A0A8J5LYE1"/>
<dbReference type="InterPro" id="IPR033389">
    <property type="entry name" value="AUX/IAA_dom"/>
</dbReference>
<dbReference type="GO" id="GO:0005634">
    <property type="term" value="C:nucleus"/>
    <property type="evidence" value="ECO:0007669"/>
    <property type="project" value="UniProtKB-SubCell"/>
</dbReference>
<keyword evidence="2 6" id="KW-0805">Transcription regulation</keyword>
<feature type="region of interest" description="Disordered" evidence="7">
    <location>
        <begin position="123"/>
        <end position="167"/>
    </location>
</feature>
<evidence type="ECO:0000256" key="3">
    <source>
        <dbReference type="ARBA" id="ARBA00023163"/>
    </source>
</evidence>
<comment type="caution">
    <text evidence="9">The sequence shown here is derived from an EMBL/GenBank/DDBJ whole genome shotgun (WGS) entry which is preliminary data.</text>
</comment>
<evidence type="ECO:0000256" key="6">
    <source>
        <dbReference type="RuleBase" id="RU004549"/>
    </source>
</evidence>
<keyword evidence="4 6" id="KW-0539">Nucleus</keyword>
<sequence>MRSSICVSGQLWNHKCLESTSIIILLEKSLTTDFNQVHKQGIALGRSVDLTKFNGYEGLVAELDRMFDFEGALVSANKTWLVVYTDNEGDMMLVGDDPWNEFCNMVRKIFIYTHEEVQKMNPGTSNCRVEENPSASDERIAGEGTKEPAAAANPENSRGCPGSDMAF</sequence>
<evidence type="ECO:0000313" key="10">
    <source>
        <dbReference type="Proteomes" id="UP000734854"/>
    </source>
</evidence>
<dbReference type="FunFam" id="3.10.20.90:FF:000047">
    <property type="entry name" value="Auxin response factor"/>
    <property type="match status" value="1"/>
</dbReference>
<dbReference type="PANTHER" id="PTHR31384:SF79">
    <property type="entry name" value="AUXIN RESPONSE FACTOR 2"/>
    <property type="match status" value="1"/>
</dbReference>
<keyword evidence="3 6" id="KW-0804">Transcription</keyword>